<dbReference type="GO" id="GO:0030288">
    <property type="term" value="C:outer membrane-bounded periplasmic space"/>
    <property type="evidence" value="ECO:0007669"/>
    <property type="project" value="TreeGrafter"/>
</dbReference>
<evidence type="ECO:0000256" key="4">
    <source>
        <dbReference type="SAM" id="SignalP"/>
    </source>
</evidence>
<dbReference type="InterPro" id="IPR025997">
    <property type="entry name" value="SBP_2_dom"/>
</dbReference>
<feature type="domain" description="Periplasmic binding protein" evidence="5">
    <location>
        <begin position="107"/>
        <end position="347"/>
    </location>
</feature>
<dbReference type="GO" id="GO:0030246">
    <property type="term" value="F:carbohydrate binding"/>
    <property type="evidence" value="ECO:0007669"/>
    <property type="project" value="TreeGrafter"/>
</dbReference>
<evidence type="ECO:0000256" key="1">
    <source>
        <dbReference type="ARBA" id="ARBA00004196"/>
    </source>
</evidence>
<accession>A0A7X2P6R4</accession>
<keyword evidence="4" id="KW-0732">Signal</keyword>
<dbReference type="PANTHER" id="PTHR30036">
    <property type="entry name" value="D-XYLOSE-BINDING PERIPLASMIC PROTEIN"/>
    <property type="match status" value="1"/>
</dbReference>
<dbReference type="CDD" id="cd01536">
    <property type="entry name" value="PBP1_ABC_sugar_binding-like"/>
    <property type="match status" value="1"/>
</dbReference>
<evidence type="ECO:0000259" key="5">
    <source>
        <dbReference type="Pfam" id="PF13407"/>
    </source>
</evidence>
<evidence type="ECO:0000256" key="2">
    <source>
        <dbReference type="ARBA" id="ARBA00007639"/>
    </source>
</evidence>
<sequence length="392" mass="41170">MNRIGRNIVISILSLGMALGLGACGGSTSVASSASENGTAESSTVSATTTASTPGEEAQLSDTSSSKLDNVISESVTTGSSTDANTGTGLAKEDQLPEGTDLSDISIAFVVSDLSNPFFAKLVDKMKAYADEKGFQFTAQECIEDSDKIDAIENFTSSGTDVIIVHVSNADALKNAALNAEKQGVRVISYDTDIEGTSAFVGIDNHEYGYAIGKNAAEWINETFDPSEEVKVGVCTYPDFPFLVVREQGIEDALNDISPNAKVVVSAKAGETPGGVDVGDAWVQSNPDLNVVVGINDSGVLGVYQAFKAAGLTNNDKIGFFGGDAVDEALSAIKEGGAFKATVSTNMLLHYEYFLDAACTLAINGKLENREILFPLTKVDISNVDEYIENNQ</sequence>
<gene>
    <name evidence="6" type="ORF">FYJ60_02790</name>
</gene>
<comment type="caution">
    <text evidence="6">The sequence shown here is derived from an EMBL/GenBank/DDBJ whole genome shotgun (WGS) entry which is preliminary data.</text>
</comment>
<dbReference type="PANTHER" id="PTHR30036:SF7">
    <property type="entry name" value="ABC TRANSPORTER PERIPLASMIC-BINDING PROTEIN YPHF"/>
    <property type="match status" value="1"/>
</dbReference>
<dbReference type="InterPro" id="IPR050555">
    <property type="entry name" value="Bact_Solute-Bind_Prot2"/>
</dbReference>
<dbReference type="InterPro" id="IPR028082">
    <property type="entry name" value="Peripla_BP_I"/>
</dbReference>
<reference evidence="6 7" key="1">
    <citation type="submission" date="2019-08" db="EMBL/GenBank/DDBJ databases">
        <title>In-depth cultivation of the pig gut microbiome towards novel bacterial diversity and tailored functional studies.</title>
        <authorList>
            <person name="Wylensek D."/>
            <person name="Hitch T.C.A."/>
            <person name="Clavel T."/>
        </authorList>
    </citation>
    <scope>NUCLEOTIDE SEQUENCE [LARGE SCALE GENOMIC DNA]</scope>
    <source>
        <strain evidence="6 7">Oil+RF-744-WCA-WT-13</strain>
    </source>
</reference>
<feature type="signal peptide" evidence="4">
    <location>
        <begin position="1"/>
        <end position="23"/>
    </location>
</feature>
<evidence type="ECO:0000313" key="6">
    <source>
        <dbReference type="EMBL" id="MST81252.1"/>
    </source>
</evidence>
<dbReference type="Pfam" id="PF13407">
    <property type="entry name" value="Peripla_BP_4"/>
    <property type="match status" value="1"/>
</dbReference>
<comment type="subcellular location">
    <subcellularLocation>
        <location evidence="1">Cell envelope</location>
    </subcellularLocation>
</comment>
<dbReference type="AlphaFoldDB" id="A0A7X2P6R4"/>
<dbReference type="EMBL" id="VUMV01000001">
    <property type="protein sequence ID" value="MST81252.1"/>
    <property type="molecule type" value="Genomic_DNA"/>
</dbReference>
<dbReference type="PROSITE" id="PS51257">
    <property type="entry name" value="PROKAR_LIPOPROTEIN"/>
    <property type="match status" value="1"/>
</dbReference>
<dbReference type="SUPFAM" id="SSF53822">
    <property type="entry name" value="Periplasmic binding protein-like I"/>
    <property type="match status" value="1"/>
</dbReference>
<feature type="compositionally biased region" description="Polar residues" evidence="3">
    <location>
        <begin position="60"/>
        <end position="88"/>
    </location>
</feature>
<dbReference type="Gene3D" id="3.40.50.2300">
    <property type="match status" value="2"/>
</dbReference>
<feature type="chain" id="PRO_5038931834" evidence="4">
    <location>
        <begin position="24"/>
        <end position="392"/>
    </location>
</feature>
<feature type="compositionally biased region" description="Low complexity" evidence="3">
    <location>
        <begin position="39"/>
        <end position="53"/>
    </location>
</feature>
<organism evidence="6 7">
    <name type="scientific">Bilifractor porci</name>
    <dbReference type="NCBI Taxonomy" id="2606636"/>
    <lineage>
        <taxon>Bacteria</taxon>
        <taxon>Bacillati</taxon>
        <taxon>Bacillota</taxon>
        <taxon>Clostridia</taxon>
        <taxon>Lachnospirales</taxon>
        <taxon>Lachnospiraceae</taxon>
        <taxon>Bilifractor</taxon>
    </lineage>
</organism>
<dbReference type="RefSeq" id="WP_154457042.1">
    <property type="nucleotide sequence ID" value="NZ_VUMV01000001.1"/>
</dbReference>
<evidence type="ECO:0000256" key="3">
    <source>
        <dbReference type="SAM" id="MobiDB-lite"/>
    </source>
</evidence>
<proteinExistence type="inferred from homology"/>
<keyword evidence="7" id="KW-1185">Reference proteome</keyword>
<evidence type="ECO:0000313" key="7">
    <source>
        <dbReference type="Proteomes" id="UP000466864"/>
    </source>
</evidence>
<comment type="similarity">
    <text evidence="2">Belongs to the bacterial solute-binding protein 2 family.</text>
</comment>
<feature type="region of interest" description="Disordered" evidence="3">
    <location>
        <begin position="30"/>
        <end position="96"/>
    </location>
</feature>
<name>A0A7X2P6R4_9FIRM</name>
<dbReference type="Proteomes" id="UP000466864">
    <property type="component" value="Unassembled WGS sequence"/>
</dbReference>
<protein>
    <submittedName>
        <fullName evidence="6">Sugar ABC transporter substrate-binding protein</fullName>
    </submittedName>
</protein>